<gene>
    <name evidence="2" type="ORF">PVAP13_8NG231201</name>
</gene>
<feature type="compositionally biased region" description="Basic residues" evidence="1">
    <location>
        <begin position="97"/>
        <end position="113"/>
    </location>
</feature>
<protein>
    <submittedName>
        <fullName evidence="2">Uncharacterized protein</fullName>
    </submittedName>
</protein>
<evidence type="ECO:0000313" key="2">
    <source>
        <dbReference type="EMBL" id="KAG2557729.1"/>
    </source>
</evidence>
<feature type="region of interest" description="Disordered" evidence="1">
    <location>
        <begin position="88"/>
        <end position="151"/>
    </location>
</feature>
<evidence type="ECO:0000256" key="1">
    <source>
        <dbReference type="SAM" id="MobiDB-lite"/>
    </source>
</evidence>
<accession>A0A8T0PAN6</accession>
<sequence>MAHRRRRPPSSPTSAARPSSIRRPSAVGPSPRRRSAPLESPVRFAAVSSTLCVPPLARSSPASVAPAVVCLDTAAPAPAPARRRLRLDVAALPPRRYSTHRHASTPTPRRRPCPRREGQRQRLEESVPSHSRPRRLQACNTQMREDGAGSA</sequence>
<comment type="caution">
    <text evidence="2">The sequence shown here is derived from an EMBL/GenBank/DDBJ whole genome shotgun (WGS) entry which is preliminary data.</text>
</comment>
<feature type="region of interest" description="Disordered" evidence="1">
    <location>
        <begin position="1"/>
        <end position="40"/>
    </location>
</feature>
<reference evidence="2" key="1">
    <citation type="submission" date="2020-05" db="EMBL/GenBank/DDBJ databases">
        <title>WGS assembly of Panicum virgatum.</title>
        <authorList>
            <person name="Lovell J.T."/>
            <person name="Jenkins J."/>
            <person name="Shu S."/>
            <person name="Juenger T.E."/>
            <person name="Schmutz J."/>
        </authorList>
    </citation>
    <scope>NUCLEOTIDE SEQUENCE</scope>
    <source>
        <strain evidence="2">AP13</strain>
    </source>
</reference>
<feature type="compositionally biased region" description="Basic and acidic residues" evidence="1">
    <location>
        <begin position="114"/>
        <end position="127"/>
    </location>
</feature>
<name>A0A8T0PAN6_PANVG</name>
<evidence type="ECO:0000313" key="3">
    <source>
        <dbReference type="Proteomes" id="UP000823388"/>
    </source>
</evidence>
<dbReference type="Proteomes" id="UP000823388">
    <property type="component" value="Chromosome 8N"/>
</dbReference>
<organism evidence="2 3">
    <name type="scientific">Panicum virgatum</name>
    <name type="common">Blackwell switchgrass</name>
    <dbReference type="NCBI Taxonomy" id="38727"/>
    <lineage>
        <taxon>Eukaryota</taxon>
        <taxon>Viridiplantae</taxon>
        <taxon>Streptophyta</taxon>
        <taxon>Embryophyta</taxon>
        <taxon>Tracheophyta</taxon>
        <taxon>Spermatophyta</taxon>
        <taxon>Magnoliopsida</taxon>
        <taxon>Liliopsida</taxon>
        <taxon>Poales</taxon>
        <taxon>Poaceae</taxon>
        <taxon>PACMAD clade</taxon>
        <taxon>Panicoideae</taxon>
        <taxon>Panicodae</taxon>
        <taxon>Paniceae</taxon>
        <taxon>Panicinae</taxon>
        <taxon>Panicum</taxon>
        <taxon>Panicum sect. Hiantes</taxon>
    </lineage>
</organism>
<feature type="compositionally biased region" description="Low complexity" evidence="1">
    <location>
        <begin position="12"/>
        <end position="26"/>
    </location>
</feature>
<proteinExistence type="predicted"/>
<keyword evidence="3" id="KW-1185">Reference proteome</keyword>
<dbReference type="AlphaFoldDB" id="A0A8T0PAN6"/>
<dbReference type="EMBL" id="CM029052">
    <property type="protein sequence ID" value="KAG2557729.1"/>
    <property type="molecule type" value="Genomic_DNA"/>
</dbReference>